<evidence type="ECO:0000313" key="2">
    <source>
        <dbReference type="EMBL" id="ADF64004.1"/>
    </source>
</evidence>
<organism evidence="2 3">
    <name type="scientific">Enterobacter cloacae subsp. cloacae (strain ATCC 13047 / DSM 30054 / NBRC 13535 / NCTC 10005 / WDCM 00083 / NCDC 279-56)</name>
    <dbReference type="NCBI Taxonomy" id="716541"/>
    <lineage>
        <taxon>Bacteria</taxon>
        <taxon>Pseudomonadati</taxon>
        <taxon>Pseudomonadota</taxon>
        <taxon>Gammaproteobacteria</taxon>
        <taxon>Enterobacterales</taxon>
        <taxon>Enterobacteriaceae</taxon>
        <taxon>Enterobacter</taxon>
        <taxon>Enterobacter cloacae complex</taxon>
    </lineage>
</organism>
<dbReference type="HOGENOM" id="CLU_043381_0_0_6"/>
<protein>
    <recommendedName>
        <fullName evidence="1">Serine aminopeptidase S33 domain-containing protein</fullName>
    </recommendedName>
</protein>
<dbReference type="Proteomes" id="UP000002363">
    <property type="component" value="Chromosome"/>
</dbReference>
<dbReference type="EMBL" id="CP001918">
    <property type="protein sequence ID" value="ADF64004.1"/>
    <property type="molecule type" value="Genomic_DNA"/>
</dbReference>
<proteinExistence type="predicted"/>
<evidence type="ECO:0000313" key="3">
    <source>
        <dbReference type="Proteomes" id="UP000002363"/>
    </source>
</evidence>
<keyword evidence="3" id="KW-1185">Reference proteome</keyword>
<sequence>MFRGFMRKKSIRVLKRCIFILLGFTLCAMTGLFYWVQRSGELQPWHTFVPNELRENEIDRADWDDYINAENALFMEVHNNVVMKQTDQDTTSLNRYNPSSPVFPDTLPTDWNRSYIMRPQAEPRGAVVLLHGLTDSPYSLQHIARLYQKEGFVAIGIRLPAHGTVPGALTDVKWQDWLAATRLAVREATKMTHADAPLHIVGFSNGGALAMKYAIDALDDESLKKPQQIVLISPMIGISRFARFSGMAEWTAFLPAFSRAAWLGLVPEFNPFKYNSFPVNGARQAYLLTETLKRDLTRRKSSAGWKDLPHVLTFQSVLDSTVSTRAVLDVLHHNLPDNGSELVLFDINRAVNFRALFRHSSDRALSHLLATPQRTYTTTIVKNASSESMNMVASTHLAHSTTADVQPLNVRYPRDVFSLSHVALPFPVHDSLYGSEPYEPNHYGLSLGVLRVRGERAVLLADMDSLMRITSNPFYPYLIERIAGVIR</sequence>
<dbReference type="Gene3D" id="3.40.50.1820">
    <property type="entry name" value="alpha/beta hydrolase"/>
    <property type="match status" value="1"/>
</dbReference>
<dbReference type="Pfam" id="PF12146">
    <property type="entry name" value="Hydrolase_4"/>
    <property type="match status" value="1"/>
</dbReference>
<dbReference type="PATRIC" id="fig|716541.4.peg.4628"/>
<dbReference type="InterPro" id="IPR051044">
    <property type="entry name" value="MAG_DAG_Lipase"/>
</dbReference>
<reference evidence="2 3" key="1">
    <citation type="journal article" date="2010" name="J. Bacteriol.">
        <title>Complete genome sequence of Enterobacter cloacae subsp. cloacae type strain ATCC 13047.</title>
        <authorList>
            <person name="Ren Y."/>
            <person name="Ren Y."/>
            <person name="Zhou Z."/>
            <person name="Guo X."/>
            <person name="Li Y."/>
            <person name="Feng L."/>
            <person name="Wang L."/>
        </authorList>
    </citation>
    <scope>NUCLEOTIDE SEQUENCE [LARGE SCALE GENOMIC DNA]</scope>
    <source>
        <strain evidence="3">ATCC 13047 / DSM 30054 / NBRC 13535 / NCTC 10005 / WDCM 00083 / NCDC 279-56</strain>
    </source>
</reference>
<dbReference type="eggNOG" id="COG2267">
    <property type="taxonomic scope" value="Bacteria"/>
</dbReference>
<dbReference type="OrthoDB" id="8476759at2"/>
<dbReference type="STRING" id="716541.ECL_04475"/>
<dbReference type="PANTHER" id="PTHR11614">
    <property type="entry name" value="PHOSPHOLIPASE-RELATED"/>
    <property type="match status" value="1"/>
</dbReference>
<dbReference type="InterPro" id="IPR029058">
    <property type="entry name" value="AB_hydrolase_fold"/>
</dbReference>
<dbReference type="SUPFAM" id="SSF53474">
    <property type="entry name" value="alpha/beta-Hydrolases"/>
    <property type="match status" value="1"/>
</dbReference>
<dbReference type="InterPro" id="IPR022742">
    <property type="entry name" value="Hydrolase_4"/>
</dbReference>
<dbReference type="KEGG" id="enc:ECL_04475"/>
<gene>
    <name evidence="2" type="ordered locus">ECL_04475</name>
</gene>
<dbReference type="EnsemblBacteria" id="ADF64004">
    <property type="protein sequence ID" value="ADF64004"/>
    <property type="gene ID" value="ECL_04475"/>
</dbReference>
<name>A0A0H3CPZ8_ENTCC</name>
<accession>A0A0H3CPZ8</accession>
<feature type="domain" description="Serine aminopeptidase S33" evidence="1">
    <location>
        <begin position="122"/>
        <end position="244"/>
    </location>
</feature>
<evidence type="ECO:0000259" key="1">
    <source>
        <dbReference type="Pfam" id="PF12146"/>
    </source>
</evidence>
<dbReference type="AlphaFoldDB" id="A0A0H3CPZ8"/>